<protein>
    <submittedName>
        <fullName evidence="2">Uncharacterized protein</fullName>
    </submittedName>
</protein>
<dbReference type="EMBL" id="JANPWB010000003">
    <property type="protein sequence ID" value="KAJ1201102.1"/>
    <property type="molecule type" value="Genomic_DNA"/>
</dbReference>
<dbReference type="Proteomes" id="UP001066276">
    <property type="component" value="Chromosome 2_1"/>
</dbReference>
<proteinExistence type="predicted"/>
<evidence type="ECO:0000313" key="3">
    <source>
        <dbReference type="Proteomes" id="UP001066276"/>
    </source>
</evidence>
<sequence>MAPAKSDGTGLRGPDRFSETLEQDEADKGSGVGFCCCIGGSIEHALSSATGGGSRTVLQFMKASLALYGGKKSK</sequence>
<comment type="caution">
    <text evidence="2">The sequence shown here is derived from an EMBL/GenBank/DDBJ whole genome shotgun (WGS) entry which is preliminary data.</text>
</comment>
<reference evidence="2" key="1">
    <citation type="journal article" date="2022" name="bioRxiv">
        <title>Sequencing and chromosome-scale assembly of the giantPleurodeles waltlgenome.</title>
        <authorList>
            <person name="Brown T."/>
            <person name="Elewa A."/>
            <person name="Iarovenko S."/>
            <person name="Subramanian E."/>
            <person name="Araus A.J."/>
            <person name="Petzold A."/>
            <person name="Susuki M."/>
            <person name="Suzuki K.-i.T."/>
            <person name="Hayashi T."/>
            <person name="Toyoda A."/>
            <person name="Oliveira C."/>
            <person name="Osipova E."/>
            <person name="Leigh N.D."/>
            <person name="Simon A."/>
            <person name="Yun M.H."/>
        </authorList>
    </citation>
    <scope>NUCLEOTIDE SEQUENCE</scope>
    <source>
        <strain evidence="2">20211129_DDA</strain>
        <tissue evidence="2">Liver</tissue>
    </source>
</reference>
<evidence type="ECO:0000313" key="2">
    <source>
        <dbReference type="EMBL" id="KAJ1201102.1"/>
    </source>
</evidence>
<organism evidence="2 3">
    <name type="scientific">Pleurodeles waltl</name>
    <name type="common">Iberian ribbed newt</name>
    <dbReference type="NCBI Taxonomy" id="8319"/>
    <lineage>
        <taxon>Eukaryota</taxon>
        <taxon>Metazoa</taxon>
        <taxon>Chordata</taxon>
        <taxon>Craniata</taxon>
        <taxon>Vertebrata</taxon>
        <taxon>Euteleostomi</taxon>
        <taxon>Amphibia</taxon>
        <taxon>Batrachia</taxon>
        <taxon>Caudata</taxon>
        <taxon>Salamandroidea</taxon>
        <taxon>Salamandridae</taxon>
        <taxon>Pleurodelinae</taxon>
        <taxon>Pleurodeles</taxon>
    </lineage>
</organism>
<gene>
    <name evidence="2" type="ORF">NDU88_004917</name>
</gene>
<name>A0AAV7VK24_PLEWA</name>
<feature type="region of interest" description="Disordered" evidence="1">
    <location>
        <begin position="1"/>
        <end position="29"/>
    </location>
</feature>
<dbReference type="AlphaFoldDB" id="A0AAV7VK24"/>
<keyword evidence="3" id="KW-1185">Reference proteome</keyword>
<accession>A0AAV7VK24</accession>
<evidence type="ECO:0000256" key="1">
    <source>
        <dbReference type="SAM" id="MobiDB-lite"/>
    </source>
</evidence>